<evidence type="ECO:0000313" key="1">
    <source>
        <dbReference type="EMBL" id="KAJ7557283.1"/>
    </source>
</evidence>
<keyword evidence="2" id="KW-1185">Reference proteome</keyword>
<organism evidence="1 2">
    <name type="scientific">Diphasiastrum complanatum</name>
    <name type="common">Issler's clubmoss</name>
    <name type="synonym">Lycopodium complanatum</name>
    <dbReference type="NCBI Taxonomy" id="34168"/>
    <lineage>
        <taxon>Eukaryota</taxon>
        <taxon>Viridiplantae</taxon>
        <taxon>Streptophyta</taxon>
        <taxon>Embryophyta</taxon>
        <taxon>Tracheophyta</taxon>
        <taxon>Lycopodiopsida</taxon>
        <taxon>Lycopodiales</taxon>
        <taxon>Lycopodiaceae</taxon>
        <taxon>Lycopodioideae</taxon>
        <taxon>Diphasiastrum</taxon>
    </lineage>
</organism>
<dbReference type="EMBL" id="CM055096">
    <property type="protein sequence ID" value="KAJ7557283.1"/>
    <property type="molecule type" value="Genomic_DNA"/>
</dbReference>
<evidence type="ECO:0000313" key="2">
    <source>
        <dbReference type="Proteomes" id="UP001162992"/>
    </source>
</evidence>
<accession>A0ACC2DST3</accession>
<name>A0ACC2DST3_DIPCM</name>
<sequence>MTMTLIPRFAVAAALLLLGTIYEIQAEDPYQFLDWNVTYLHIAPLGVTQRVIAINQQFPGPELDTVTNNNIVINVHNNLDEPLLLTWNGIQQRRTSWQDGVLGTNCPIQPGRNWTYQFQPKDQIGTFFYCPSTLLQKAAGGFGGIRIHNRIIIAVPFLPPADEYTVLIGDWYKLNHTSLRGALDGGWKLRSPDGILINGRAPFGTFFSVQQGKTYRLRISNVGSALTLNFRIQGHRLLLVETEGSYTQQNFYDSLDIHVGQSYSVLVTANQAPGDFYIVASSRFDTPVLNGVAVLHYSNSPLSVSGPLPSGPAPWDVNFSFNQARSIKWNLTAGAARPNPQGSFHYGMINVSRTIKLFNSAPVLNGKQRFAVNDISYTNTDTPLKLADYFKISGIFSLNSIPDSPLGNSPTFGTSVLDGGYRSFIELIFQNNEDKIQSWHIDGYTFFVVGLGSGVWNTTSRQSYNLVDAVSRSTTQVYPQSWTAVMLELDNVGMWNIRSQTLQRQYLGQELYLRVYNPEVSFRTEAPIPSNAIMCGKAAQH</sequence>
<proteinExistence type="predicted"/>
<protein>
    <submittedName>
        <fullName evidence="1">Uncharacterized protein</fullName>
    </submittedName>
</protein>
<reference evidence="2" key="1">
    <citation type="journal article" date="2024" name="Proc. Natl. Acad. Sci. U.S.A.">
        <title>Extraordinary preservation of gene collinearity over three hundred million years revealed in homosporous lycophytes.</title>
        <authorList>
            <person name="Li C."/>
            <person name="Wickell D."/>
            <person name="Kuo L.Y."/>
            <person name="Chen X."/>
            <person name="Nie B."/>
            <person name="Liao X."/>
            <person name="Peng D."/>
            <person name="Ji J."/>
            <person name="Jenkins J."/>
            <person name="Williams M."/>
            <person name="Shu S."/>
            <person name="Plott C."/>
            <person name="Barry K."/>
            <person name="Rajasekar S."/>
            <person name="Grimwood J."/>
            <person name="Han X."/>
            <person name="Sun S."/>
            <person name="Hou Z."/>
            <person name="He W."/>
            <person name="Dai G."/>
            <person name="Sun C."/>
            <person name="Schmutz J."/>
            <person name="Leebens-Mack J.H."/>
            <person name="Li F.W."/>
            <person name="Wang L."/>
        </authorList>
    </citation>
    <scope>NUCLEOTIDE SEQUENCE [LARGE SCALE GENOMIC DNA]</scope>
    <source>
        <strain evidence="2">cv. PW_Plant_1</strain>
    </source>
</reference>
<comment type="caution">
    <text evidence="1">The sequence shown here is derived from an EMBL/GenBank/DDBJ whole genome shotgun (WGS) entry which is preliminary data.</text>
</comment>
<dbReference type="Proteomes" id="UP001162992">
    <property type="component" value="Chromosome 5"/>
</dbReference>
<gene>
    <name evidence="1" type="ORF">O6H91_05G120200</name>
</gene>